<feature type="repeat" description="WD" evidence="3">
    <location>
        <begin position="3379"/>
        <end position="3420"/>
    </location>
</feature>
<dbReference type="Gene3D" id="2.130.10.10">
    <property type="entry name" value="YVTN repeat-like/Quinoprotein amine dehydrogenase"/>
    <property type="match status" value="2"/>
</dbReference>
<dbReference type="CDD" id="cd01201">
    <property type="entry name" value="PH_BEACH"/>
    <property type="match status" value="1"/>
</dbReference>
<keyword evidence="2" id="KW-0677">Repeat</keyword>
<dbReference type="OrthoDB" id="26681at2759"/>
<proteinExistence type="predicted"/>
<dbReference type="InterPro" id="IPR051944">
    <property type="entry name" value="BEACH_domain_protein"/>
</dbReference>
<protein>
    <submittedName>
        <fullName evidence="7">Uncharacterized protein</fullName>
    </submittedName>
</protein>
<dbReference type="PANTHER" id="PTHR46108">
    <property type="entry name" value="BLUE CHEESE"/>
    <property type="match status" value="1"/>
</dbReference>
<evidence type="ECO:0000256" key="3">
    <source>
        <dbReference type="PROSITE-ProRule" id="PRU00221"/>
    </source>
</evidence>
<dbReference type="InterPro" id="IPR036372">
    <property type="entry name" value="BEACH_dom_sf"/>
</dbReference>
<dbReference type="Gene3D" id="2.60.120.200">
    <property type="match status" value="1"/>
</dbReference>
<feature type="compositionally biased region" description="Polar residues" evidence="4">
    <location>
        <begin position="397"/>
        <end position="429"/>
    </location>
</feature>
<evidence type="ECO:0000256" key="4">
    <source>
        <dbReference type="SAM" id="MobiDB-lite"/>
    </source>
</evidence>
<dbReference type="InterPro" id="IPR011989">
    <property type="entry name" value="ARM-like"/>
</dbReference>
<dbReference type="Pfam" id="PF00400">
    <property type="entry name" value="WD40"/>
    <property type="match status" value="2"/>
</dbReference>
<dbReference type="Proteomes" id="UP000663760">
    <property type="component" value="Chromosome 4"/>
</dbReference>
<dbReference type="InterPro" id="IPR000409">
    <property type="entry name" value="BEACH_dom"/>
</dbReference>
<feature type="compositionally biased region" description="Low complexity" evidence="4">
    <location>
        <begin position="22"/>
        <end position="36"/>
    </location>
</feature>
<dbReference type="InterPro" id="IPR016024">
    <property type="entry name" value="ARM-type_fold"/>
</dbReference>
<dbReference type="SUPFAM" id="SSF48371">
    <property type="entry name" value="ARM repeat"/>
    <property type="match status" value="1"/>
</dbReference>
<dbReference type="Pfam" id="PF13385">
    <property type="entry name" value="Laminin_G_3"/>
    <property type="match status" value="1"/>
</dbReference>
<feature type="domain" description="BEACH-type PH" evidence="6">
    <location>
        <begin position="2765"/>
        <end position="2930"/>
    </location>
</feature>
<organism evidence="7 8">
    <name type="scientific">Spirodela intermedia</name>
    <name type="common">Intermediate duckweed</name>
    <dbReference type="NCBI Taxonomy" id="51605"/>
    <lineage>
        <taxon>Eukaryota</taxon>
        <taxon>Viridiplantae</taxon>
        <taxon>Streptophyta</taxon>
        <taxon>Embryophyta</taxon>
        <taxon>Tracheophyta</taxon>
        <taxon>Spermatophyta</taxon>
        <taxon>Magnoliopsida</taxon>
        <taxon>Liliopsida</taxon>
        <taxon>Araceae</taxon>
        <taxon>Lemnoideae</taxon>
        <taxon>Spirodela</taxon>
    </lineage>
</organism>
<evidence type="ECO:0000256" key="2">
    <source>
        <dbReference type="ARBA" id="ARBA00022737"/>
    </source>
</evidence>
<dbReference type="InterPro" id="IPR013320">
    <property type="entry name" value="ConA-like_dom_sf"/>
</dbReference>
<dbReference type="PANTHER" id="PTHR46108:SF4">
    <property type="entry name" value="BLUE CHEESE"/>
    <property type="match status" value="1"/>
</dbReference>
<reference evidence="7" key="1">
    <citation type="submission" date="2020-02" db="EMBL/GenBank/DDBJ databases">
        <authorList>
            <person name="Scholz U."/>
            <person name="Mascher M."/>
            <person name="Fiebig A."/>
        </authorList>
    </citation>
    <scope>NUCLEOTIDE SEQUENCE</scope>
</reference>
<evidence type="ECO:0000259" key="6">
    <source>
        <dbReference type="PROSITE" id="PS51783"/>
    </source>
</evidence>
<feature type="region of interest" description="Disordered" evidence="4">
    <location>
        <begin position="1980"/>
        <end position="2012"/>
    </location>
</feature>
<dbReference type="SMART" id="SM00320">
    <property type="entry name" value="WD40"/>
    <property type="match status" value="4"/>
</dbReference>
<sequence length="3585" mass="398852">MKWSSLLKDIKEKVGLSPSPSPSALSPISSAVPAADAGGGADSALQGRNGSLADTRSPARDGHELELDFKGYWEEFRTSSSEKEKEKSLNMAVDLFCRLVKQQNNVARLVTTLVEAHIFSFVVGRAFVTDIEKLRIHSQGKSLNAMKVMGFFSELTEDGLNPGSNLLFAVEILVTGPIDKQPLLDSGILCCLIHILNALLNPDDANHHQLMADSEVSTSNVNDNDRNGTYMHQLEVEGIVVHIMKALASHPSAAASLIEDDSLQLLFQMVATGSLTVFARFREGLVPLHTIQLHRHAMQILGLLLVNDNGSTAKYIHKHHLIKVLLMAVKDFDPETGDSAYTMGIVDLLLECVELSCRQEAGSIRLRADIHNAHGYQFLVQFALKLSGLQKSQVPQTLRSKSSLGENSSTDSSHASPTVVQKNSLSRGDSSPPQLSPSLSRLLDVLVNLSQTGPLEHAVLGSGKGSKSSFGKIGGHNRSRTPSSDRIGDEIWEKGNAKVRDLEAIQMLQDIFLKADNIDLQAEVLNRMFKIFSSHLENYKLCQQLRTMPLFILNMAGFPMSLQEIILKILEYAVTVVNCIPEQELLSLCCLLQQPISSSLKHTILSFFVKLMSFDEQYKKVLREVGVLEVLIDDLKEHKFVSGGEQQNKFSGSLESKSSSDSFKKHLDSKDAILSSPKIMCSSSGRFHVFEDKGTVTVAWDCLVSLLKKAEASQATFRLSNGFTTVLPFLVSDIHRSGALRLLSCLIIEDATQVHPEELGALIEILKSGMVANFWGTQYKLKNDAKCDILGVLWRILVANSAAQRVFGEVTGFSLLLTTLHSFQNNDDHAGLRLSVETHMKVFFFLFRAITAGVSNNAVNRVRLHTIISSHAFYDLLCESGLLCVDSEKQVIQLLLELALEIVLPPSSSVAVDNVFSTPSDEAQSINFLSAESLSANSTDKERVYNANAVGVLVRSLLLFTPKVQLELLAFIEKLANAGSFNQENLTSIGCVGILLEKINPFLMGTPSPLLTHALRIIELLGAYRLSSLELRELIRYVLQTKSTSSGHRLVKMMERLMQMEDTRLNNVPLSSFLEMDMSRMGHASVQVSLGERTWPPTAGYSFVCWFQYQSRSSTNEQEYSLITVSGTRSTSTGQQSGGYILRLFSVGAIDDSNVFYSELILQENGALTLATSNSCSLSFNNVQLEEGRWHHLAVVHSKPNSLAGLFQPSIAYLYVDGKLRHTGRLGYSPSPFGKALQVVIGTPASHAKVGSLSWRIRSCYLFEEVLTPGSICFMYILGRGYRGIFQDADLLQFVPNQACGGDTMSILDSLDSDLAVATNVQKVDGSGKQGNTKVDRSGVVWDFERLSNLSLQLSGKKLIFAFDGTSSEASRTSGTRSLLNLVDPMSSAASPIGGIPRFGRLHGNSYICHQCVIGDSIRTLGGVAVILALIEASESREMLHMALSLLACALHQNPQNVDDMQSYRGYHLLAIFLHRRMPLFDMQSLDIFFKIAACEASFPEQQKFPPNRHPSSLGVVSPDASFEYFSAHKFSDEVSSTGSHEDLDDFSVPKDSFGRLSELESSDLHIESSNCVVLSNADMVEHVLLDWTLWVTAPVSIQLALLGFLERMVSMHWYRNHNLTILRRINLVQHLLVTLQRGDVDVNVLEKLVVLLGVILEDGFLASELEIVVRFVIMTFDPPQLASRHQILREPMGKHIIVRNMLLEMLIELQETIRSEELLEQWHKIVSSKLITYFLDEAVHPTSMRWIMTLLGVCLASSPTFSLKFRGSGGYQGLTRVLSSFFDSPEIYYILFCLIFGKTVYPRVPEVRMGDFHSLMPGDGSYVELKFIDLLDSVISMAKSTFDRLSMQSMLDQQSGNISNIEILMAEFVEAASDSGGDLQAEALKHKTSARLMGGEAAAPAAATSILRFMVDLAKMCPPFSAACRRTEFLESCVDLYFSCVRADYAVKMAKDLTTKASDERTFNETDYCRHGFLSLSHEEEQSSKTSRLQKYDSDDHVTESVSPHPGVGKSSVDKIEQDILFDAVNIEKISSASSGTHDGSLHDSSGITDTIPSKDSFTSSSVPMPGSPVFSEKTSSKMALTSSPVLALTSWLGSRGSQNESKVQLSGTLSMGSSVSVNEFDMPPDLRVSSHGSSAPNLLFPLSPKLLLEIDDSGYGGGPCSAGATAILDFIAIVLADIVSEQVKASQYVEGILETVPMYVDADSGLVFQGLCLSRLINFLERRLIRDDEEDEKRLDKGRWSVNLDSLCSLIVDRVYMGAFPQPCGVLKTLEFLLSMLQLANKDGRIEEAMPSGNVILSITRGTRQLEAYVQALLKSTNRMIMYCFLPSFLVTIQEDEFLSRLGFQTESKVGVVVSVSNDESAIDICTILKLLTAHKRLIFCPSNVDPDLMCCLCKNLIYLLQDQRQSVQSFAVEILKHLLLHRQPAMMELLVSKANQGLNLDVFHGGFDELLKGSTSLFFDWFHDSEQTVSKVLEQCASIMWMQYINGASKFPGIRIKGMEGRRKKEMGRKLRDTSRLDSRHWEQINERRCTLDLLRDSMSTELRVIRQDKYGWVLHAESEWQTHLLQLVHERGIFPVRISSSEPEWQLCPIEGPYRMRKKFELCKQKIGTIQDVLSNGLKMDYKDSVRETYMNDLGTSESDSEPFFNLNNDGISEDNIEHSEYHEPLLKEVNEFKVKDSSPDGDWNDDQGSSLNDASIHSATDFGAKSSLNSVQITDSFASRSDVVSPRQSSSMKIEERITDDKADREVHDNGEYLIRPFLEPTEKIRFKYNCERVVGLDKHDGIFLIGDLCLYVIENFYIDDSACICEKESETGLSVIDQALGVKKDVTCTDFQLKSHSSWGTTVKTLVGGRAWAYSGGAWGKEKVCNSSNMPHPWHMWKLDSVHELLKRDYQLRPVAIEIFSMDGCNDLLVFHKKEREEVFKNLVAMNLPRNSMLDITISGSSRQESNEGSRLFKIMAKSFSKRWQNGEITNFQYLMHLNTLAGRGYSDLTQYPVFPWVLADYESETLDLTNPKTFRKLNKPMGCQTAEGEDEFKKRYESWDDPDVPKFHYGSHYSSAGIVLFYLLRLPPFSIENQKLQGGQFDHADRLFNSIKDTWLSAAGKGNTSDVKELIPEFFYMPEFLENRFNLDLGEKQSGEKVGDVVLPPWAKGSPREFIRKHREALESDYVSENLHHWIDLIFGYKQRGKAAEDAVNVFYHYTYEGSVDIDSVSDPAMKASILAQINHFGQTPKQLFQKSHVKRRSDRKVLPHPLRHSGQLTPHELRTSPLSISQITSFHEKILIAGGNSLLKPATYSKYVAWGFPDRSLRFLSYDQDRLLSTHENLHSGNQIQCAGVSHDGQILATGADDGVIAVWKINKDGPRGQQRLHLERALCAHMAKIICLCISQPYTLIVSGSEDCTVILWDLSSLTFVKQLPEFPAPLSAIHVNDLTGEIITAAGVLLAVWSVNGDCLAVVNASQLPSDSILCITSAMFSDWLDTNWYVTGHQSGAVKVWNMVHCSAEESTTRIKPSSSAANLGLDSLMPEYRLVLRKVLKAHKHPVTALHITTDLKQLLTGDSAGHLLSWTLPEESHRGSFNYG</sequence>
<feature type="region of interest" description="Disordered" evidence="4">
    <location>
        <begin position="13"/>
        <end position="60"/>
    </location>
</feature>
<dbReference type="Gene3D" id="1.25.10.10">
    <property type="entry name" value="Leucine-rich Repeat Variant"/>
    <property type="match status" value="1"/>
</dbReference>
<name>A0A7I8KB58_SPIIN</name>
<dbReference type="SUPFAM" id="SSF49899">
    <property type="entry name" value="Concanavalin A-like lectins/glucanases"/>
    <property type="match status" value="1"/>
</dbReference>
<dbReference type="Gene3D" id="2.30.29.30">
    <property type="entry name" value="Pleckstrin-homology domain (PH domain)/Phosphotyrosine-binding domain (PTB)"/>
    <property type="match status" value="1"/>
</dbReference>
<dbReference type="EMBL" id="LR746267">
    <property type="protein sequence ID" value="CAA7394893.1"/>
    <property type="molecule type" value="Genomic_DNA"/>
</dbReference>
<feature type="compositionally biased region" description="Basic and acidic residues" evidence="4">
    <location>
        <begin position="1991"/>
        <end position="2000"/>
    </location>
</feature>
<keyword evidence="1 3" id="KW-0853">WD repeat</keyword>
<evidence type="ECO:0000313" key="8">
    <source>
        <dbReference type="Proteomes" id="UP000663760"/>
    </source>
</evidence>
<dbReference type="SUPFAM" id="SSF81837">
    <property type="entry name" value="BEACH domain"/>
    <property type="match status" value="1"/>
</dbReference>
<dbReference type="FunFam" id="1.10.1540.10:FF:000002">
    <property type="entry name" value="WD repeat and FYVE domain containing 3"/>
    <property type="match status" value="1"/>
</dbReference>
<dbReference type="PROSITE" id="PS00678">
    <property type="entry name" value="WD_REPEATS_1"/>
    <property type="match status" value="1"/>
</dbReference>
<dbReference type="InterPro" id="IPR015943">
    <property type="entry name" value="WD40/YVTN_repeat-like_dom_sf"/>
</dbReference>
<dbReference type="InterPro" id="IPR036322">
    <property type="entry name" value="WD40_repeat_dom_sf"/>
</dbReference>
<dbReference type="InterPro" id="IPR001680">
    <property type="entry name" value="WD40_rpt"/>
</dbReference>
<keyword evidence="8" id="KW-1185">Reference proteome</keyword>
<feature type="compositionally biased region" description="Polar residues" evidence="4">
    <location>
        <begin position="2034"/>
        <end position="2064"/>
    </location>
</feature>
<dbReference type="SUPFAM" id="SSF50729">
    <property type="entry name" value="PH domain-like"/>
    <property type="match status" value="1"/>
</dbReference>
<dbReference type="PROSITE" id="PS50082">
    <property type="entry name" value="WD_REPEATS_2"/>
    <property type="match status" value="2"/>
</dbReference>
<dbReference type="PROSITE" id="PS51783">
    <property type="entry name" value="PH_BEACH"/>
    <property type="match status" value="1"/>
</dbReference>
<gene>
    <name evidence="7" type="ORF">SI8410_04005554</name>
</gene>
<evidence type="ECO:0000313" key="7">
    <source>
        <dbReference type="EMBL" id="CAA7394893.1"/>
    </source>
</evidence>
<feature type="domain" description="BEACH" evidence="5">
    <location>
        <begin position="2955"/>
        <end position="3247"/>
    </location>
</feature>
<dbReference type="Gene3D" id="1.10.1540.10">
    <property type="entry name" value="BEACH domain"/>
    <property type="match status" value="1"/>
</dbReference>
<dbReference type="SUPFAM" id="SSF50978">
    <property type="entry name" value="WD40 repeat-like"/>
    <property type="match status" value="1"/>
</dbReference>
<dbReference type="PROSITE" id="PS50197">
    <property type="entry name" value="BEACH"/>
    <property type="match status" value="1"/>
</dbReference>
<feature type="region of interest" description="Disordered" evidence="4">
    <location>
        <begin position="458"/>
        <end position="488"/>
    </location>
</feature>
<evidence type="ECO:0000259" key="5">
    <source>
        <dbReference type="PROSITE" id="PS50197"/>
    </source>
</evidence>
<dbReference type="Pfam" id="PF14844">
    <property type="entry name" value="PH_BEACH"/>
    <property type="match status" value="1"/>
</dbReference>
<dbReference type="Pfam" id="PF02138">
    <property type="entry name" value="Beach"/>
    <property type="match status" value="1"/>
</dbReference>
<accession>A0A7I8KB58</accession>
<evidence type="ECO:0000256" key="1">
    <source>
        <dbReference type="ARBA" id="ARBA00022574"/>
    </source>
</evidence>
<dbReference type="CDD" id="cd06071">
    <property type="entry name" value="Beach"/>
    <property type="match status" value="1"/>
</dbReference>
<dbReference type="InterPro" id="IPR011993">
    <property type="entry name" value="PH-like_dom_sf"/>
</dbReference>
<feature type="repeat" description="WD" evidence="3">
    <location>
        <begin position="3336"/>
        <end position="3363"/>
    </location>
</feature>
<dbReference type="PROSITE" id="PS50294">
    <property type="entry name" value="WD_REPEATS_REGION"/>
    <property type="match status" value="1"/>
</dbReference>
<dbReference type="InterPro" id="IPR019775">
    <property type="entry name" value="WD40_repeat_CS"/>
</dbReference>
<feature type="region of interest" description="Disordered" evidence="4">
    <location>
        <begin position="2034"/>
        <end position="2077"/>
    </location>
</feature>
<feature type="region of interest" description="Disordered" evidence="4">
    <location>
        <begin position="397"/>
        <end position="436"/>
    </location>
</feature>
<dbReference type="SMART" id="SM01026">
    <property type="entry name" value="Beach"/>
    <property type="match status" value="1"/>
</dbReference>
<dbReference type="InterPro" id="IPR023362">
    <property type="entry name" value="PH-BEACH_dom"/>
</dbReference>